<reference evidence="1" key="1">
    <citation type="journal article" date="2020" name="bioRxiv">
        <title>Chromosome-level reference genome of the European wasp spider Argiope bruennichi: a resource for studies on range expansion and evolutionary adaptation.</title>
        <authorList>
            <person name="Sheffer M.M."/>
            <person name="Hoppe A."/>
            <person name="Krehenwinkel H."/>
            <person name="Uhl G."/>
            <person name="Kuss A.W."/>
            <person name="Jensen L."/>
            <person name="Jensen C."/>
            <person name="Gillespie R.G."/>
            <person name="Hoff K.J."/>
            <person name="Prost S."/>
        </authorList>
    </citation>
    <scope>NUCLEOTIDE SEQUENCE</scope>
</reference>
<accession>A0A8T0EAJ0</accession>
<organism evidence="1 2">
    <name type="scientific">Argiope bruennichi</name>
    <name type="common">Wasp spider</name>
    <name type="synonym">Aranea bruennichi</name>
    <dbReference type="NCBI Taxonomy" id="94029"/>
    <lineage>
        <taxon>Eukaryota</taxon>
        <taxon>Metazoa</taxon>
        <taxon>Ecdysozoa</taxon>
        <taxon>Arthropoda</taxon>
        <taxon>Chelicerata</taxon>
        <taxon>Arachnida</taxon>
        <taxon>Araneae</taxon>
        <taxon>Araneomorphae</taxon>
        <taxon>Entelegynae</taxon>
        <taxon>Araneoidea</taxon>
        <taxon>Araneidae</taxon>
        <taxon>Argiope</taxon>
    </lineage>
</organism>
<dbReference type="Proteomes" id="UP000807504">
    <property type="component" value="Unassembled WGS sequence"/>
</dbReference>
<proteinExistence type="predicted"/>
<comment type="caution">
    <text evidence="1">The sequence shown here is derived from an EMBL/GenBank/DDBJ whole genome shotgun (WGS) entry which is preliminary data.</text>
</comment>
<name>A0A8T0EAJ0_ARGBR</name>
<protein>
    <submittedName>
        <fullName evidence="1">Uncharacterized protein</fullName>
    </submittedName>
</protein>
<dbReference type="EMBL" id="JABXBU010002228">
    <property type="protein sequence ID" value="KAF8770026.1"/>
    <property type="molecule type" value="Genomic_DNA"/>
</dbReference>
<dbReference type="AlphaFoldDB" id="A0A8T0EAJ0"/>
<evidence type="ECO:0000313" key="2">
    <source>
        <dbReference type="Proteomes" id="UP000807504"/>
    </source>
</evidence>
<gene>
    <name evidence="1" type="ORF">HNY73_017600</name>
</gene>
<sequence length="167" mass="19252">MLLIFPSRKLYCIKVSDEDRNDPAYGIEPMDTTESPEVNIFCNRTTCRKELQKGDYQLITLYKADDPSYENNTLSVDDGDNWSSSSSEYFTCEEDNISSTSSPGSEMSDSELDVVETELNHIFMDLQLLSRRLQQANTSPNQTMQSDIGRFQKKLLHTDDRIKKMFY</sequence>
<evidence type="ECO:0000313" key="1">
    <source>
        <dbReference type="EMBL" id="KAF8770026.1"/>
    </source>
</evidence>
<reference evidence="1" key="2">
    <citation type="submission" date="2020-06" db="EMBL/GenBank/DDBJ databases">
        <authorList>
            <person name="Sheffer M."/>
        </authorList>
    </citation>
    <scope>NUCLEOTIDE SEQUENCE</scope>
</reference>
<keyword evidence="2" id="KW-1185">Reference proteome</keyword>